<organism evidence="2 3">
    <name type="scientific">Patiria miniata</name>
    <name type="common">Bat star</name>
    <name type="synonym">Asterina miniata</name>
    <dbReference type="NCBI Taxonomy" id="46514"/>
    <lineage>
        <taxon>Eukaryota</taxon>
        <taxon>Metazoa</taxon>
        <taxon>Echinodermata</taxon>
        <taxon>Eleutherozoa</taxon>
        <taxon>Asterozoa</taxon>
        <taxon>Asteroidea</taxon>
        <taxon>Valvatacea</taxon>
        <taxon>Valvatida</taxon>
        <taxon>Asterinidae</taxon>
        <taxon>Patiria</taxon>
    </lineage>
</organism>
<dbReference type="GO" id="GO:0005737">
    <property type="term" value="C:cytoplasm"/>
    <property type="evidence" value="ECO:0007669"/>
    <property type="project" value="TreeGrafter"/>
</dbReference>
<reference evidence="2" key="1">
    <citation type="submission" date="2022-11" db="UniProtKB">
        <authorList>
            <consortium name="EnsemblMetazoa"/>
        </authorList>
    </citation>
    <scope>IDENTIFICATION</scope>
</reference>
<dbReference type="Proteomes" id="UP000887568">
    <property type="component" value="Unplaced"/>
</dbReference>
<dbReference type="OrthoDB" id="329272at2759"/>
<dbReference type="PANTHER" id="PTHR13538:SF4">
    <property type="entry name" value="N-ALPHA-ACETYLTRANSFERASE 80"/>
    <property type="match status" value="1"/>
</dbReference>
<dbReference type="SUPFAM" id="SSF55729">
    <property type="entry name" value="Acyl-CoA N-acyltransferases (Nat)"/>
    <property type="match status" value="1"/>
</dbReference>
<dbReference type="OMA" id="YERLSYQ"/>
<dbReference type="InterPro" id="IPR039840">
    <property type="entry name" value="NAA80"/>
</dbReference>
<dbReference type="EnsemblMetazoa" id="XM_038193135.1">
    <property type="protein sequence ID" value="XP_038049063.1"/>
    <property type="gene ID" value="LOC119722797"/>
</dbReference>
<dbReference type="Pfam" id="PF00583">
    <property type="entry name" value="Acetyltransf_1"/>
    <property type="match status" value="1"/>
</dbReference>
<keyword evidence="3" id="KW-1185">Reference proteome</keyword>
<protein>
    <recommendedName>
        <fullName evidence="1">N-acetyltransferase domain-containing protein</fullName>
    </recommendedName>
</protein>
<dbReference type="RefSeq" id="XP_038049063.1">
    <property type="nucleotide sequence ID" value="XM_038193135.1"/>
</dbReference>
<name>A0A913ZBA1_PATMI</name>
<accession>A0A913ZBA1</accession>
<dbReference type="AlphaFoldDB" id="A0A913ZBA1"/>
<dbReference type="GeneID" id="119722797"/>
<feature type="domain" description="N-acetyltransferase" evidence="1">
    <location>
        <begin position="9"/>
        <end position="172"/>
    </location>
</feature>
<dbReference type="InterPro" id="IPR016181">
    <property type="entry name" value="Acyl_CoA_acyltransferase"/>
</dbReference>
<evidence type="ECO:0000313" key="2">
    <source>
        <dbReference type="EnsemblMetazoa" id="XP_038049063.1"/>
    </source>
</evidence>
<evidence type="ECO:0000259" key="1">
    <source>
        <dbReference type="PROSITE" id="PS51186"/>
    </source>
</evidence>
<dbReference type="CDD" id="cd04301">
    <property type="entry name" value="NAT_SF"/>
    <property type="match status" value="1"/>
</dbReference>
<sequence length="206" mass="23430">MAQRENLNVSLCPLHTRQDLIESCAELIKITWPCSKPERLHRMAAEETSGLPCCLVLIEHREDAPDVVVGHVRLVTVTSPETPRSAYLEAICIHPSKRGLGLGYKMMKLAERYAYDNLGCKQMFLLCLATTLGFYERLSYQLYPVLKLETEGINLLSHSPKFATWYGNKPLKGWEFVYSDGPCASKEVMKRRAFGQLTLRKYLTDS</sequence>
<dbReference type="PANTHER" id="PTHR13538">
    <property type="entry name" value="N-ACETYLTRANSFERASE 6"/>
    <property type="match status" value="1"/>
</dbReference>
<dbReference type="GO" id="GO:1905502">
    <property type="term" value="F:acetyl-CoA binding"/>
    <property type="evidence" value="ECO:0007669"/>
    <property type="project" value="TreeGrafter"/>
</dbReference>
<dbReference type="PROSITE" id="PS51186">
    <property type="entry name" value="GNAT"/>
    <property type="match status" value="1"/>
</dbReference>
<dbReference type="GO" id="GO:0008080">
    <property type="term" value="F:N-acetyltransferase activity"/>
    <property type="evidence" value="ECO:0007669"/>
    <property type="project" value="InterPro"/>
</dbReference>
<dbReference type="InterPro" id="IPR000182">
    <property type="entry name" value="GNAT_dom"/>
</dbReference>
<dbReference type="Gene3D" id="3.40.630.30">
    <property type="match status" value="1"/>
</dbReference>
<evidence type="ECO:0000313" key="3">
    <source>
        <dbReference type="Proteomes" id="UP000887568"/>
    </source>
</evidence>
<proteinExistence type="predicted"/>